<name>A0ABU4GEC0_9BACL</name>
<dbReference type="EMBL" id="JAUBDI010000036">
    <property type="protein sequence ID" value="MDW0115256.1"/>
    <property type="molecule type" value="Genomic_DNA"/>
</dbReference>
<organism evidence="3 4">
    <name type="scientific">Sporosarcina saromensis</name>
    <dbReference type="NCBI Taxonomy" id="359365"/>
    <lineage>
        <taxon>Bacteria</taxon>
        <taxon>Bacillati</taxon>
        <taxon>Bacillota</taxon>
        <taxon>Bacilli</taxon>
        <taxon>Bacillales</taxon>
        <taxon>Caryophanaceae</taxon>
        <taxon>Sporosarcina</taxon>
    </lineage>
</organism>
<reference evidence="3 4" key="1">
    <citation type="submission" date="2023-06" db="EMBL/GenBank/DDBJ databases">
        <title>Sporosarcina sp. nov., isolated from Korean traditional fermented seafood 'Jeotgal'.</title>
        <authorList>
            <person name="Yang A.I."/>
            <person name="Shin N.-R."/>
        </authorList>
    </citation>
    <scope>NUCLEOTIDE SEQUENCE [LARGE SCALE GENOMIC DNA]</scope>
    <source>
        <strain evidence="3 4">KCTC13119</strain>
    </source>
</reference>
<protein>
    <submittedName>
        <fullName evidence="3">DinB family protein</fullName>
    </submittedName>
</protein>
<comment type="similarity">
    <text evidence="1">Belongs to the DinB family.</text>
</comment>
<evidence type="ECO:0000313" key="3">
    <source>
        <dbReference type="EMBL" id="MDW0115256.1"/>
    </source>
</evidence>
<proteinExistence type="inferred from homology"/>
<keyword evidence="2" id="KW-0479">Metal-binding</keyword>
<comment type="caution">
    <text evidence="3">The sequence shown here is derived from an EMBL/GenBank/DDBJ whole genome shotgun (WGS) entry which is preliminary data.</text>
</comment>
<evidence type="ECO:0000256" key="2">
    <source>
        <dbReference type="ARBA" id="ARBA00022723"/>
    </source>
</evidence>
<gene>
    <name evidence="3" type="ORF">QT711_19070</name>
</gene>
<sequence length="156" mass="17975">MNPYVQATFNQISISIQSIADLLDELEPGDLDAQPTENKLSIGQLFTHMALICKADLLIANEASEEEMSNFYASNHFTAIDDIKEALLSNFSLLKTRYMNYTEDELMQKTTSYWGVSYTRYEWLLEISSHLYHHRGQLHALLVHCLGKNPQIRLFE</sequence>
<accession>A0ABU4GEC0</accession>
<dbReference type="RefSeq" id="WP_317946855.1">
    <property type="nucleotide sequence ID" value="NZ_JAUBDI010000036.1"/>
</dbReference>
<dbReference type="Proteomes" id="UP001282284">
    <property type="component" value="Unassembled WGS sequence"/>
</dbReference>
<dbReference type="InterPro" id="IPR034660">
    <property type="entry name" value="DinB/YfiT-like"/>
</dbReference>
<dbReference type="Pfam" id="PF05163">
    <property type="entry name" value="DinB"/>
    <property type="match status" value="1"/>
</dbReference>
<evidence type="ECO:0000313" key="4">
    <source>
        <dbReference type="Proteomes" id="UP001282284"/>
    </source>
</evidence>
<dbReference type="SUPFAM" id="SSF109854">
    <property type="entry name" value="DinB/YfiT-like putative metalloenzymes"/>
    <property type="match status" value="1"/>
</dbReference>
<dbReference type="Gene3D" id="1.20.120.450">
    <property type="entry name" value="dinb family like domain"/>
    <property type="match status" value="1"/>
</dbReference>
<dbReference type="InterPro" id="IPR007837">
    <property type="entry name" value="DinB"/>
</dbReference>
<evidence type="ECO:0000256" key="1">
    <source>
        <dbReference type="ARBA" id="ARBA00008635"/>
    </source>
</evidence>
<keyword evidence="4" id="KW-1185">Reference proteome</keyword>